<feature type="domain" description="CMP/dCMP-type deaminase" evidence="2">
    <location>
        <begin position="1"/>
        <end position="135"/>
    </location>
</feature>
<dbReference type="EMBL" id="KB445794">
    <property type="protein sequence ID" value="EMD39385.1"/>
    <property type="molecule type" value="Genomic_DNA"/>
</dbReference>
<dbReference type="STRING" id="914234.M2R4B5"/>
<evidence type="ECO:0000313" key="4">
    <source>
        <dbReference type="Proteomes" id="UP000016930"/>
    </source>
</evidence>
<feature type="non-terminal residue" evidence="3">
    <location>
        <position position="153"/>
    </location>
</feature>
<dbReference type="PROSITE" id="PS51747">
    <property type="entry name" value="CYT_DCMP_DEAMINASES_2"/>
    <property type="match status" value="1"/>
</dbReference>
<dbReference type="GO" id="GO:0055086">
    <property type="term" value="P:nucleobase-containing small molecule metabolic process"/>
    <property type="evidence" value="ECO:0007669"/>
    <property type="project" value="UniProtKB-ARBA"/>
</dbReference>
<dbReference type="OrthoDB" id="414540at2759"/>
<protein>
    <recommendedName>
        <fullName evidence="2">CMP/dCMP-type deaminase domain-containing protein</fullName>
    </recommendedName>
</protein>
<dbReference type="GO" id="GO:0072527">
    <property type="term" value="P:pyrimidine-containing compound metabolic process"/>
    <property type="evidence" value="ECO:0007669"/>
    <property type="project" value="UniProtKB-ARBA"/>
</dbReference>
<dbReference type="InterPro" id="IPR050202">
    <property type="entry name" value="Cyt/Deoxycyt_deaminase"/>
</dbReference>
<accession>M2R4B5</accession>
<gene>
    <name evidence="3" type="ORF">CERSUDRAFT_47771</name>
</gene>
<dbReference type="GO" id="GO:0005829">
    <property type="term" value="C:cytosol"/>
    <property type="evidence" value="ECO:0007669"/>
    <property type="project" value="TreeGrafter"/>
</dbReference>
<name>M2R4B5_CERS8</name>
<comment type="similarity">
    <text evidence="1">Belongs to the cytidine and deoxycytidylate deaminase family.</text>
</comment>
<keyword evidence="4" id="KW-1185">Reference proteome</keyword>
<dbReference type="NCBIfam" id="NF004064">
    <property type="entry name" value="PRK05578.1"/>
    <property type="match status" value="1"/>
</dbReference>
<proteinExistence type="inferred from homology"/>
<evidence type="ECO:0000259" key="2">
    <source>
        <dbReference type="PROSITE" id="PS51747"/>
    </source>
</evidence>
<dbReference type="InterPro" id="IPR016193">
    <property type="entry name" value="Cytidine_deaminase-like"/>
</dbReference>
<dbReference type="HOGENOM" id="CLU_097262_2_2_1"/>
<dbReference type="SUPFAM" id="SSF53927">
    <property type="entry name" value="Cytidine deaminase-like"/>
    <property type="match status" value="1"/>
</dbReference>
<dbReference type="Gene3D" id="3.40.140.10">
    <property type="entry name" value="Cytidine Deaminase, domain 2"/>
    <property type="match status" value="1"/>
</dbReference>
<sequence>RDRAYSRYSQFRVGAALLTTSGELVIGCSVDCAAYSETICAERTAIAKAVVRNSYINRSLEGIRCFTALAVVSDVLQPISPCGPCRQVLREFCPPDLRVLLVPANWAAHVEDGDTSGGVKEYTLVELFPMSYDEGFDLPQWSAAQPTTAEIAE</sequence>
<reference evidence="3 4" key="1">
    <citation type="journal article" date="2012" name="Proc. Natl. Acad. Sci. U.S.A.">
        <title>Comparative genomics of Ceriporiopsis subvermispora and Phanerochaete chrysosporium provide insight into selective ligninolysis.</title>
        <authorList>
            <person name="Fernandez-Fueyo E."/>
            <person name="Ruiz-Duenas F.J."/>
            <person name="Ferreira P."/>
            <person name="Floudas D."/>
            <person name="Hibbett D.S."/>
            <person name="Canessa P."/>
            <person name="Larrondo L.F."/>
            <person name="James T.Y."/>
            <person name="Seelenfreund D."/>
            <person name="Lobos S."/>
            <person name="Polanco R."/>
            <person name="Tello M."/>
            <person name="Honda Y."/>
            <person name="Watanabe T."/>
            <person name="Watanabe T."/>
            <person name="Ryu J.S."/>
            <person name="Kubicek C.P."/>
            <person name="Schmoll M."/>
            <person name="Gaskell J."/>
            <person name="Hammel K.E."/>
            <person name="St John F.J."/>
            <person name="Vanden Wymelenberg A."/>
            <person name="Sabat G."/>
            <person name="Splinter BonDurant S."/>
            <person name="Syed K."/>
            <person name="Yadav J.S."/>
            <person name="Doddapaneni H."/>
            <person name="Subramanian V."/>
            <person name="Lavin J.L."/>
            <person name="Oguiza J.A."/>
            <person name="Perez G."/>
            <person name="Pisabarro A.G."/>
            <person name="Ramirez L."/>
            <person name="Santoyo F."/>
            <person name="Master E."/>
            <person name="Coutinho P.M."/>
            <person name="Henrissat B."/>
            <person name="Lombard V."/>
            <person name="Magnuson J.K."/>
            <person name="Kuees U."/>
            <person name="Hori C."/>
            <person name="Igarashi K."/>
            <person name="Samejima M."/>
            <person name="Held B.W."/>
            <person name="Barry K.W."/>
            <person name="LaButti K.M."/>
            <person name="Lapidus A."/>
            <person name="Lindquist E.A."/>
            <person name="Lucas S.M."/>
            <person name="Riley R."/>
            <person name="Salamov A.A."/>
            <person name="Hoffmeister D."/>
            <person name="Schwenk D."/>
            <person name="Hadar Y."/>
            <person name="Yarden O."/>
            <person name="de Vries R.P."/>
            <person name="Wiebenga A."/>
            <person name="Stenlid J."/>
            <person name="Eastwood D."/>
            <person name="Grigoriev I.V."/>
            <person name="Berka R.M."/>
            <person name="Blanchette R.A."/>
            <person name="Kersten P."/>
            <person name="Martinez A.T."/>
            <person name="Vicuna R."/>
            <person name="Cullen D."/>
        </authorList>
    </citation>
    <scope>NUCLEOTIDE SEQUENCE [LARGE SCALE GENOMIC DNA]</scope>
    <source>
        <strain evidence="3 4">B</strain>
    </source>
</reference>
<dbReference type="AlphaFoldDB" id="M2R4B5"/>
<evidence type="ECO:0000313" key="3">
    <source>
        <dbReference type="EMBL" id="EMD39385.1"/>
    </source>
</evidence>
<dbReference type="InterPro" id="IPR002125">
    <property type="entry name" value="CMP_dCMP_dom"/>
</dbReference>
<dbReference type="PANTHER" id="PTHR11644">
    <property type="entry name" value="CYTIDINE DEAMINASE"/>
    <property type="match status" value="1"/>
</dbReference>
<dbReference type="Pfam" id="PF00383">
    <property type="entry name" value="dCMP_cyt_deam_1"/>
    <property type="match status" value="1"/>
</dbReference>
<dbReference type="CDD" id="cd01283">
    <property type="entry name" value="cytidine_deaminase"/>
    <property type="match status" value="1"/>
</dbReference>
<organism evidence="3 4">
    <name type="scientific">Ceriporiopsis subvermispora (strain B)</name>
    <name type="common">White-rot fungus</name>
    <name type="synonym">Gelatoporia subvermispora</name>
    <dbReference type="NCBI Taxonomy" id="914234"/>
    <lineage>
        <taxon>Eukaryota</taxon>
        <taxon>Fungi</taxon>
        <taxon>Dikarya</taxon>
        <taxon>Basidiomycota</taxon>
        <taxon>Agaricomycotina</taxon>
        <taxon>Agaricomycetes</taxon>
        <taxon>Polyporales</taxon>
        <taxon>Gelatoporiaceae</taxon>
        <taxon>Gelatoporia</taxon>
    </lineage>
</organism>
<dbReference type="GO" id="GO:0008270">
    <property type="term" value="F:zinc ion binding"/>
    <property type="evidence" value="ECO:0007669"/>
    <property type="project" value="TreeGrafter"/>
</dbReference>
<dbReference type="Proteomes" id="UP000016930">
    <property type="component" value="Unassembled WGS sequence"/>
</dbReference>
<evidence type="ECO:0000256" key="1">
    <source>
        <dbReference type="ARBA" id="ARBA00006576"/>
    </source>
</evidence>
<dbReference type="GO" id="GO:0004126">
    <property type="term" value="F:cytidine deaminase activity"/>
    <property type="evidence" value="ECO:0007669"/>
    <property type="project" value="TreeGrafter"/>
</dbReference>
<dbReference type="PANTHER" id="PTHR11644:SF2">
    <property type="entry name" value="CYTIDINE DEAMINASE"/>
    <property type="match status" value="1"/>
</dbReference>